<sequence length="43" mass="4847">MLQNCWAEGRDLLTNGGRYGPTSHRGWFTQPWSCIVSYSAGSR</sequence>
<reference evidence="1 2" key="1">
    <citation type="journal article" date="2014" name="Nat. Commun.">
        <title>Multiple recent horizontal transfers of a large genomic region in cheese making fungi.</title>
        <authorList>
            <person name="Cheeseman K."/>
            <person name="Ropars J."/>
            <person name="Renault P."/>
            <person name="Dupont J."/>
            <person name="Gouzy J."/>
            <person name="Branca A."/>
            <person name="Abraham A.L."/>
            <person name="Ceppi M."/>
            <person name="Conseiller E."/>
            <person name="Debuchy R."/>
            <person name="Malagnac F."/>
            <person name="Goarin A."/>
            <person name="Silar P."/>
            <person name="Lacoste S."/>
            <person name="Sallet E."/>
            <person name="Bensimon A."/>
            <person name="Giraud T."/>
            <person name="Brygoo Y."/>
        </authorList>
    </citation>
    <scope>NUCLEOTIDE SEQUENCE [LARGE SCALE GENOMIC DNA]</scope>
    <source>
        <strain evidence="2">FM 013</strain>
    </source>
</reference>
<name>A0A0G4PS26_PENC3</name>
<dbReference type="EMBL" id="HG793164">
    <property type="protein sequence ID" value="CRL28881.1"/>
    <property type="molecule type" value="Genomic_DNA"/>
</dbReference>
<keyword evidence="2" id="KW-1185">Reference proteome</keyword>
<dbReference type="Proteomes" id="UP000053732">
    <property type="component" value="Unassembled WGS sequence"/>
</dbReference>
<evidence type="ECO:0000313" key="1">
    <source>
        <dbReference type="EMBL" id="CRL28881.1"/>
    </source>
</evidence>
<proteinExistence type="predicted"/>
<dbReference type="AlphaFoldDB" id="A0A0G4PS26"/>
<evidence type="ECO:0000313" key="2">
    <source>
        <dbReference type="Proteomes" id="UP000053732"/>
    </source>
</evidence>
<accession>A0A0G4PS26</accession>
<protein>
    <submittedName>
        <fullName evidence="1">Str. FM013</fullName>
    </submittedName>
</protein>
<organism evidence="1 2">
    <name type="scientific">Penicillium camemberti (strain FM 013)</name>
    <dbReference type="NCBI Taxonomy" id="1429867"/>
    <lineage>
        <taxon>Eukaryota</taxon>
        <taxon>Fungi</taxon>
        <taxon>Dikarya</taxon>
        <taxon>Ascomycota</taxon>
        <taxon>Pezizomycotina</taxon>
        <taxon>Eurotiomycetes</taxon>
        <taxon>Eurotiomycetidae</taxon>
        <taxon>Eurotiales</taxon>
        <taxon>Aspergillaceae</taxon>
        <taxon>Penicillium</taxon>
    </lineage>
</organism>
<gene>
    <name evidence="1" type="ORF">PCAMFM013_S031g000049</name>
</gene>